<evidence type="ECO:0000313" key="1">
    <source>
        <dbReference type="EMBL" id="MDI9241542.1"/>
    </source>
</evidence>
<comment type="caution">
    <text evidence="1">The sequence shown here is derived from an EMBL/GenBank/DDBJ whole genome shotgun (WGS) entry which is preliminary data.</text>
</comment>
<dbReference type="EMBL" id="JASGBQ010000003">
    <property type="protein sequence ID" value="MDI9241542.1"/>
    <property type="molecule type" value="Genomic_DNA"/>
</dbReference>
<dbReference type="SUPFAM" id="SSF52540">
    <property type="entry name" value="P-loop containing nucleoside triphosphate hydrolases"/>
    <property type="match status" value="1"/>
</dbReference>
<dbReference type="Proteomes" id="UP001300383">
    <property type="component" value="Unassembled WGS sequence"/>
</dbReference>
<accession>A0AAP4EX92</accession>
<dbReference type="RefSeq" id="WP_283230049.1">
    <property type="nucleotide sequence ID" value="NZ_JASGBQ010000003.1"/>
</dbReference>
<name>A0AAP4EX92_9FIRM</name>
<proteinExistence type="predicted"/>
<organism evidence="1 2">
    <name type="scientific">Fusibacillus kribbianus</name>
    <dbReference type="NCBI Taxonomy" id="3044208"/>
    <lineage>
        <taxon>Bacteria</taxon>
        <taxon>Bacillati</taxon>
        <taxon>Bacillota</taxon>
        <taxon>Clostridia</taxon>
        <taxon>Lachnospirales</taxon>
        <taxon>Lachnospiraceae</taxon>
        <taxon>Fusibacillus</taxon>
    </lineage>
</organism>
<reference evidence="1 2" key="1">
    <citation type="submission" date="2023-05" db="EMBL/GenBank/DDBJ databases">
        <title>[ruminococcus] sp. nov., isolated from a pig farm feces dump.</title>
        <authorList>
            <person name="Chang Y.-H."/>
        </authorList>
    </citation>
    <scope>NUCLEOTIDE SEQUENCE [LARGE SCALE GENOMIC DNA]</scope>
    <source>
        <strain evidence="1 2">YH-rum2234</strain>
    </source>
</reference>
<sequence>MQNKSQYGPLMENQYYIDKTAALEKGIIVFPSIYIEGAAASGKTTAVRMLLKHHPEAPNIPVDFLICLL</sequence>
<protein>
    <submittedName>
        <fullName evidence="1">Uncharacterized protein</fullName>
    </submittedName>
</protein>
<dbReference type="AlphaFoldDB" id="A0AAP4EX92"/>
<dbReference type="InterPro" id="IPR027417">
    <property type="entry name" value="P-loop_NTPase"/>
</dbReference>
<evidence type="ECO:0000313" key="2">
    <source>
        <dbReference type="Proteomes" id="UP001300383"/>
    </source>
</evidence>
<keyword evidence="2" id="KW-1185">Reference proteome</keyword>
<gene>
    <name evidence="1" type="ORF">QJ036_03500</name>
</gene>